<dbReference type="Proteomes" id="UP000295701">
    <property type="component" value="Unassembled WGS sequence"/>
</dbReference>
<dbReference type="AlphaFoldDB" id="A0A4V3B9K3"/>
<evidence type="ECO:0000313" key="2">
    <source>
        <dbReference type="Proteomes" id="UP000295701"/>
    </source>
</evidence>
<name>A0A4V3B9K3_9RHOB</name>
<dbReference type="Pfam" id="PF13704">
    <property type="entry name" value="Glyco_tranf_2_4"/>
    <property type="match status" value="1"/>
</dbReference>
<evidence type="ECO:0000313" key="1">
    <source>
        <dbReference type="EMBL" id="TDL79589.1"/>
    </source>
</evidence>
<keyword evidence="2" id="KW-1185">Reference proteome</keyword>
<accession>A0A4V3B9K3</accession>
<dbReference type="OrthoDB" id="4964299at2"/>
<reference evidence="1 2" key="1">
    <citation type="submission" date="2019-03" db="EMBL/GenBank/DDBJ databases">
        <title>Primorskyibacter sp. SS33 isolated from sediments.</title>
        <authorList>
            <person name="Xunke S."/>
        </authorList>
    </citation>
    <scope>NUCLEOTIDE SEQUENCE [LARGE SCALE GENOMIC DNA]</scope>
    <source>
        <strain evidence="1 2">SS33</strain>
    </source>
</reference>
<sequence length="342" mass="36212">MRDEGPNLLHWIAHHRAAGVTDFLVFTNDCADGTEALLDRLAAAGILTHIRNAVPQGRTPQWAALRQARGHPALAGAEWIAALDCDEYVNLRAPLGSLGDLVRAVGAADAIVLPWRLFGHAGRATRAEAPPTEAFDRAIPADALYPALCRFFKTLYRAAGPFTGPGVHRPRQVKGASPAWVDGSGRGLPDEFARSGRIMLWGGPLATDLVQLNHYSVRSAEEFVAKSARGLPNHTDKPVDLTYWVERNFNTVADASIARMAPATAAEHARLKALPGVAEAEAAARDWHARAFAAAMTDPAAVKLFGRLILAGGSTAPPEAVARQLVALYGRAAQGGGGALSG</sequence>
<dbReference type="EMBL" id="SNAA01000009">
    <property type="protein sequence ID" value="TDL79589.1"/>
    <property type="molecule type" value="Genomic_DNA"/>
</dbReference>
<organism evidence="1 2">
    <name type="scientific">Palleronia sediminis</name>
    <dbReference type="NCBI Taxonomy" id="2547833"/>
    <lineage>
        <taxon>Bacteria</taxon>
        <taxon>Pseudomonadati</taxon>
        <taxon>Pseudomonadota</taxon>
        <taxon>Alphaproteobacteria</taxon>
        <taxon>Rhodobacterales</taxon>
        <taxon>Roseobacteraceae</taxon>
        <taxon>Palleronia</taxon>
    </lineage>
</organism>
<comment type="caution">
    <text evidence="1">The sequence shown here is derived from an EMBL/GenBank/DDBJ whole genome shotgun (WGS) entry which is preliminary data.</text>
</comment>
<gene>
    <name evidence="1" type="ORF">E2L08_09095</name>
</gene>
<proteinExistence type="predicted"/>
<dbReference type="GO" id="GO:0016740">
    <property type="term" value="F:transferase activity"/>
    <property type="evidence" value="ECO:0007669"/>
    <property type="project" value="UniProtKB-KW"/>
</dbReference>
<protein>
    <submittedName>
        <fullName evidence="1">Glycosyltransferase family 2 protein</fullName>
    </submittedName>
</protein>
<keyword evidence="1" id="KW-0808">Transferase</keyword>